<name>A0AAW0DVL4_9AGAR</name>
<keyword evidence="5" id="KW-1185">Reference proteome</keyword>
<feature type="compositionally biased region" description="Low complexity" evidence="1">
    <location>
        <begin position="127"/>
        <end position="144"/>
    </location>
</feature>
<evidence type="ECO:0000313" key="4">
    <source>
        <dbReference type="EMBL" id="KAK7054737.1"/>
    </source>
</evidence>
<keyword evidence="3" id="KW-0732">Signal</keyword>
<evidence type="ECO:0000313" key="5">
    <source>
        <dbReference type="Proteomes" id="UP001383192"/>
    </source>
</evidence>
<organism evidence="4 5">
    <name type="scientific">Paramarasmius palmivorus</name>
    <dbReference type="NCBI Taxonomy" id="297713"/>
    <lineage>
        <taxon>Eukaryota</taxon>
        <taxon>Fungi</taxon>
        <taxon>Dikarya</taxon>
        <taxon>Basidiomycota</taxon>
        <taxon>Agaricomycotina</taxon>
        <taxon>Agaricomycetes</taxon>
        <taxon>Agaricomycetidae</taxon>
        <taxon>Agaricales</taxon>
        <taxon>Marasmiineae</taxon>
        <taxon>Marasmiaceae</taxon>
        <taxon>Paramarasmius</taxon>
    </lineage>
</organism>
<dbReference type="Proteomes" id="UP001383192">
    <property type="component" value="Unassembled WGS sequence"/>
</dbReference>
<dbReference type="AlphaFoldDB" id="A0AAW0DVL4"/>
<feature type="region of interest" description="Disordered" evidence="1">
    <location>
        <begin position="203"/>
        <end position="225"/>
    </location>
</feature>
<dbReference type="EMBL" id="JAYKXP010000008">
    <property type="protein sequence ID" value="KAK7054737.1"/>
    <property type="molecule type" value="Genomic_DNA"/>
</dbReference>
<comment type="caution">
    <text evidence="4">The sequence shown here is derived from an EMBL/GenBank/DDBJ whole genome shotgun (WGS) entry which is preliminary data.</text>
</comment>
<evidence type="ECO:0000256" key="3">
    <source>
        <dbReference type="SAM" id="SignalP"/>
    </source>
</evidence>
<feature type="region of interest" description="Disordered" evidence="1">
    <location>
        <begin position="109"/>
        <end position="151"/>
    </location>
</feature>
<feature type="transmembrane region" description="Helical" evidence="2">
    <location>
        <begin position="154"/>
        <end position="179"/>
    </location>
</feature>
<dbReference type="Gene3D" id="1.20.5.510">
    <property type="entry name" value="Single helix bin"/>
    <property type="match status" value="1"/>
</dbReference>
<keyword evidence="2" id="KW-1133">Transmembrane helix</keyword>
<protein>
    <submittedName>
        <fullName evidence="4">Uncharacterized protein</fullName>
    </submittedName>
</protein>
<proteinExistence type="predicted"/>
<evidence type="ECO:0000256" key="1">
    <source>
        <dbReference type="SAM" id="MobiDB-lite"/>
    </source>
</evidence>
<reference evidence="4 5" key="1">
    <citation type="submission" date="2024-01" db="EMBL/GenBank/DDBJ databases">
        <title>A draft genome for a cacao thread blight-causing isolate of Paramarasmius palmivorus.</title>
        <authorList>
            <person name="Baruah I.K."/>
            <person name="Bukari Y."/>
            <person name="Amoako-Attah I."/>
            <person name="Meinhardt L.W."/>
            <person name="Bailey B.A."/>
            <person name="Cohen S.P."/>
        </authorList>
    </citation>
    <scope>NUCLEOTIDE SEQUENCE [LARGE SCALE GENOMIC DNA]</scope>
    <source>
        <strain evidence="4 5">GH-12</strain>
    </source>
</reference>
<sequence length="290" mass="30798">MKFKTSFVLLALGAAPYAKAQTTEPAQCTNTTFQWAFNSRDQSPCIVAGYLGGVCNAGPCQDRNYLRWSPFSMNCSQVYDGLFPDNIPSGTAVPSWAYLNVTGSDTWNLGQALDNRQGPESTGASKPTGSTPSALASSTPSEASQPDPGSKTNAGAIAGGVIGGVVFLGIVAGIAFWLYRRRRDQHDTGSHYVDASFDVNTSHLPPTSMSPASDQTRFGSPEMGRSSHIMCNPSDPNTFPDAIARMQSPTNTYTSHAHSNSIESVRAGNTVSSVYSTPTHHRNYSGAAEI</sequence>
<feature type="compositionally biased region" description="Polar residues" evidence="1">
    <location>
        <begin position="203"/>
        <end position="218"/>
    </location>
</feature>
<keyword evidence="2" id="KW-0812">Transmembrane</keyword>
<feature type="chain" id="PRO_5043844285" evidence="3">
    <location>
        <begin position="21"/>
        <end position="290"/>
    </location>
</feature>
<feature type="signal peptide" evidence="3">
    <location>
        <begin position="1"/>
        <end position="20"/>
    </location>
</feature>
<keyword evidence="2" id="KW-0472">Membrane</keyword>
<accession>A0AAW0DVL4</accession>
<gene>
    <name evidence="4" type="ORF">VNI00_003200</name>
</gene>
<evidence type="ECO:0000256" key="2">
    <source>
        <dbReference type="SAM" id="Phobius"/>
    </source>
</evidence>